<dbReference type="AlphaFoldDB" id="A0A9Q3BAP4"/>
<gene>
    <name evidence="1" type="ORF">O181_001482</name>
</gene>
<keyword evidence="2" id="KW-1185">Reference proteome</keyword>
<comment type="caution">
    <text evidence="1">The sequence shown here is derived from an EMBL/GenBank/DDBJ whole genome shotgun (WGS) entry which is preliminary data.</text>
</comment>
<evidence type="ECO:0000313" key="1">
    <source>
        <dbReference type="EMBL" id="MBW0461767.1"/>
    </source>
</evidence>
<evidence type="ECO:0000313" key="2">
    <source>
        <dbReference type="Proteomes" id="UP000765509"/>
    </source>
</evidence>
<dbReference type="EMBL" id="AVOT02000219">
    <property type="protein sequence ID" value="MBW0461767.1"/>
    <property type="molecule type" value="Genomic_DNA"/>
</dbReference>
<name>A0A9Q3BAP4_9BASI</name>
<accession>A0A9Q3BAP4</accession>
<proteinExistence type="predicted"/>
<reference evidence="1" key="1">
    <citation type="submission" date="2021-03" db="EMBL/GenBank/DDBJ databases">
        <title>Draft genome sequence of rust myrtle Austropuccinia psidii MF-1, a brazilian biotype.</title>
        <authorList>
            <person name="Quecine M.C."/>
            <person name="Pachon D.M.R."/>
            <person name="Bonatelli M.L."/>
            <person name="Correr F.H."/>
            <person name="Franceschini L.M."/>
            <person name="Leite T.F."/>
            <person name="Margarido G.R.A."/>
            <person name="Almeida C.A."/>
            <person name="Ferrarezi J.A."/>
            <person name="Labate C.A."/>
        </authorList>
    </citation>
    <scope>NUCLEOTIDE SEQUENCE</scope>
    <source>
        <strain evidence="1">MF-1</strain>
    </source>
</reference>
<dbReference type="Proteomes" id="UP000765509">
    <property type="component" value="Unassembled WGS sequence"/>
</dbReference>
<organism evidence="1 2">
    <name type="scientific">Austropuccinia psidii MF-1</name>
    <dbReference type="NCBI Taxonomy" id="1389203"/>
    <lineage>
        <taxon>Eukaryota</taxon>
        <taxon>Fungi</taxon>
        <taxon>Dikarya</taxon>
        <taxon>Basidiomycota</taxon>
        <taxon>Pucciniomycotina</taxon>
        <taxon>Pucciniomycetes</taxon>
        <taxon>Pucciniales</taxon>
        <taxon>Sphaerophragmiaceae</taxon>
        <taxon>Austropuccinia</taxon>
    </lineage>
</organism>
<protein>
    <submittedName>
        <fullName evidence="1">Uncharacterized protein</fullName>
    </submittedName>
</protein>
<dbReference type="OrthoDB" id="2507294at2759"/>
<sequence>MLRVDFHIPNEIIVGKLHYFFTRTANKWYYKIRQDHGKDDWLWWKLEIITKWANNSWRFEMGNAFKSAIFHSERDKPLTWLLNKKDRFSSLHPDISDSISNMKVLRKFGEELEHAIKCRCIEPCSKEDYINVMGDIITRTRMVKT</sequence>